<keyword evidence="2" id="KW-0540">Nuclease</keyword>
<evidence type="ECO:0000259" key="1">
    <source>
        <dbReference type="Pfam" id="PF14279"/>
    </source>
</evidence>
<sequence>MKHCIYCNQEKTAESFSDEHIWPNALGGDFLPRDIWRTDAVCQTCNSLSGVFVDADFIRSWMVKAEASWCALEYLAGKGKPSPIPLNFIGQVAKLPVPVGHVAEYWAGPCGANILHIRPDSGEAQWATYAGGDPRAKKSRAGRAYMSLTSENEFWILVSLASFQRHFDRAERFVVNMEIPAQWPFKNPDRNNAVQADDMRTVDAFDEAAKSGRGVNARYVGRLDLGTRMLAKLGLAVGYNLFGDRFLEIDYAKVLRRGFREANAERRRDLEVHGSAYLHGKGLGGVEDMLTWPGGWVLMLKDVGEKLALTVISPSGKVMVIQVCDEPALLSCLNSSYDDGVVWITVPAAQEAVGPLSLPDYVAHRTGNLLNQKLSDLFSKLGDPTTLPAC</sequence>
<organism evidence="2 3">
    <name type="scientific">Muricoccus vinaceus</name>
    <dbReference type="NCBI Taxonomy" id="424704"/>
    <lineage>
        <taxon>Bacteria</taxon>
        <taxon>Pseudomonadati</taxon>
        <taxon>Pseudomonadota</taxon>
        <taxon>Alphaproteobacteria</taxon>
        <taxon>Acetobacterales</taxon>
        <taxon>Roseomonadaceae</taxon>
        <taxon>Muricoccus</taxon>
    </lineage>
</organism>
<protein>
    <submittedName>
        <fullName evidence="2">HNH endonuclease</fullName>
    </submittedName>
</protein>
<name>A0ABV6J1F5_9PROT</name>
<feature type="domain" description="HNH endonuclease 5" evidence="1">
    <location>
        <begin position="4"/>
        <end position="61"/>
    </location>
</feature>
<comment type="caution">
    <text evidence="2">The sequence shown here is derived from an EMBL/GenBank/DDBJ whole genome shotgun (WGS) entry which is preliminary data.</text>
</comment>
<evidence type="ECO:0000313" key="2">
    <source>
        <dbReference type="EMBL" id="MFC0389709.1"/>
    </source>
</evidence>
<dbReference type="RefSeq" id="WP_377057257.1">
    <property type="nucleotide sequence ID" value="NZ_JBHLVZ010000120.1"/>
</dbReference>
<keyword evidence="3" id="KW-1185">Reference proteome</keyword>
<accession>A0ABV6J1F5</accession>
<dbReference type="EMBL" id="JBHLVZ010000120">
    <property type="protein sequence ID" value="MFC0389709.1"/>
    <property type="molecule type" value="Genomic_DNA"/>
</dbReference>
<dbReference type="GO" id="GO:0004519">
    <property type="term" value="F:endonuclease activity"/>
    <property type="evidence" value="ECO:0007669"/>
    <property type="project" value="UniProtKB-KW"/>
</dbReference>
<gene>
    <name evidence="2" type="ORF">ACFFIC_29825</name>
</gene>
<dbReference type="Proteomes" id="UP001589789">
    <property type="component" value="Unassembled WGS sequence"/>
</dbReference>
<dbReference type="Pfam" id="PF14279">
    <property type="entry name" value="HNH_5"/>
    <property type="match status" value="1"/>
</dbReference>
<reference evidence="2 3" key="1">
    <citation type="submission" date="2024-09" db="EMBL/GenBank/DDBJ databases">
        <authorList>
            <person name="Sun Q."/>
            <person name="Mori K."/>
        </authorList>
    </citation>
    <scope>NUCLEOTIDE SEQUENCE [LARGE SCALE GENOMIC DNA]</scope>
    <source>
        <strain evidence="2 3">CCM 7468</strain>
    </source>
</reference>
<keyword evidence="2" id="KW-0255">Endonuclease</keyword>
<dbReference type="InterPro" id="IPR029471">
    <property type="entry name" value="HNH_5"/>
</dbReference>
<evidence type="ECO:0000313" key="3">
    <source>
        <dbReference type="Proteomes" id="UP001589789"/>
    </source>
</evidence>
<proteinExistence type="predicted"/>
<keyword evidence="2" id="KW-0378">Hydrolase</keyword>